<sequence>MEEINIMISILKDLEKSWKEIKKKYNLENVDCCVILKFNDDRITLR</sequence>
<name>A0A0F9U8S0_9ZZZZ</name>
<dbReference type="EMBL" id="LAZR01000795">
    <property type="protein sequence ID" value="KKN57651.1"/>
    <property type="molecule type" value="Genomic_DNA"/>
</dbReference>
<proteinExistence type="predicted"/>
<comment type="caution">
    <text evidence="1">The sequence shown here is derived from an EMBL/GenBank/DDBJ whole genome shotgun (WGS) entry which is preliminary data.</text>
</comment>
<reference evidence="1" key="1">
    <citation type="journal article" date="2015" name="Nature">
        <title>Complex archaea that bridge the gap between prokaryotes and eukaryotes.</title>
        <authorList>
            <person name="Spang A."/>
            <person name="Saw J.H."/>
            <person name="Jorgensen S.L."/>
            <person name="Zaremba-Niedzwiedzka K."/>
            <person name="Martijn J."/>
            <person name="Lind A.E."/>
            <person name="van Eijk R."/>
            <person name="Schleper C."/>
            <person name="Guy L."/>
            <person name="Ettema T.J."/>
        </authorList>
    </citation>
    <scope>NUCLEOTIDE SEQUENCE</scope>
</reference>
<evidence type="ECO:0000313" key="1">
    <source>
        <dbReference type="EMBL" id="KKN57651.1"/>
    </source>
</evidence>
<dbReference type="AlphaFoldDB" id="A0A0F9U8S0"/>
<accession>A0A0F9U8S0</accession>
<gene>
    <name evidence="1" type="ORF">LCGC14_0560230</name>
</gene>
<organism evidence="1">
    <name type="scientific">marine sediment metagenome</name>
    <dbReference type="NCBI Taxonomy" id="412755"/>
    <lineage>
        <taxon>unclassified sequences</taxon>
        <taxon>metagenomes</taxon>
        <taxon>ecological metagenomes</taxon>
    </lineage>
</organism>
<protein>
    <submittedName>
        <fullName evidence="1">Uncharacterized protein</fullName>
    </submittedName>
</protein>